<evidence type="ECO:0000313" key="1">
    <source>
        <dbReference type="EMBL" id="VDM69539.1"/>
    </source>
</evidence>
<dbReference type="AlphaFoldDB" id="A0A3P7IR80"/>
<protein>
    <submittedName>
        <fullName evidence="1">Uncharacterized protein</fullName>
    </submittedName>
</protein>
<dbReference type="OrthoDB" id="5853717at2759"/>
<dbReference type="Proteomes" id="UP000270094">
    <property type="component" value="Unassembled WGS sequence"/>
</dbReference>
<accession>A0A3P7IR80</accession>
<feature type="non-terminal residue" evidence="1">
    <location>
        <position position="1"/>
    </location>
</feature>
<name>A0A3P7IR80_STRVU</name>
<organism evidence="1 2">
    <name type="scientific">Strongylus vulgaris</name>
    <name type="common">Blood worm</name>
    <dbReference type="NCBI Taxonomy" id="40348"/>
    <lineage>
        <taxon>Eukaryota</taxon>
        <taxon>Metazoa</taxon>
        <taxon>Ecdysozoa</taxon>
        <taxon>Nematoda</taxon>
        <taxon>Chromadorea</taxon>
        <taxon>Rhabditida</taxon>
        <taxon>Rhabditina</taxon>
        <taxon>Rhabditomorpha</taxon>
        <taxon>Strongyloidea</taxon>
        <taxon>Strongylidae</taxon>
        <taxon>Strongylus</taxon>
    </lineage>
</organism>
<reference evidence="1 2" key="1">
    <citation type="submission" date="2018-11" db="EMBL/GenBank/DDBJ databases">
        <authorList>
            <consortium name="Pathogen Informatics"/>
        </authorList>
    </citation>
    <scope>NUCLEOTIDE SEQUENCE [LARGE SCALE GENOMIC DNA]</scope>
</reference>
<dbReference type="EMBL" id="UYYB01012572">
    <property type="protein sequence ID" value="VDM69539.1"/>
    <property type="molecule type" value="Genomic_DNA"/>
</dbReference>
<proteinExistence type="predicted"/>
<gene>
    <name evidence="1" type="ORF">SVUK_LOCUS4537</name>
</gene>
<keyword evidence="2" id="KW-1185">Reference proteome</keyword>
<evidence type="ECO:0000313" key="2">
    <source>
        <dbReference type="Proteomes" id="UP000270094"/>
    </source>
</evidence>
<sequence>HDGQSEFREVPEIAEAPNVTTESFPYISLRYSKVFKIKELGDATSMAFMKWRCTLSSNTVGHVDDVLEFPTVHMLKIHALNHFRTYHDGFFDTSFLDYEWELLKKELPSSATAFFYSPLACSFNGEPFDTTNPNHFNAPFKADLLPRLFQEVQVCGFCFWCGYPSQFLNHILCHGYIDTGLVLSARISLL</sequence>